<keyword evidence="3" id="KW-1185">Reference proteome</keyword>
<evidence type="ECO:0000259" key="1">
    <source>
        <dbReference type="Pfam" id="PF19809"/>
    </source>
</evidence>
<dbReference type="OrthoDB" id="4190452at2"/>
<organism evidence="2 3">
    <name type="scientific">Saccharothrix carnea</name>
    <dbReference type="NCBI Taxonomy" id="1280637"/>
    <lineage>
        <taxon>Bacteria</taxon>
        <taxon>Bacillati</taxon>
        <taxon>Actinomycetota</taxon>
        <taxon>Actinomycetes</taxon>
        <taxon>Pseudonocardiales</taxon>
        <taxon>Pseudonocardiaceae</taxon>
        <taxon>Saccharothrix</taxon>
    </lineage>
</organism>
<name>A0A2P8I2Q3_SACCR</name>
<dbReference type="Pfam" id="PF19809">
    <property type="entry name" value="DUF6292"/>
    <property type="match status" value="1"/>
</dbReference>
<dbReference type="AlphaFoldDB" id="A0A2P8I2Q3"/>
<proteinExistence type="predicted"/>
<evidence type="ECO:0000313" key="2">
    <source>
        <dbReference type="EMBL" id="PSL52749.1"/>
    </source>
</evidence>
<accession>A0A2P8I2Q3</accession>
<protein>
    <recommendedName>
        <fullName evidence="1">DUF6292 domain-containing protein</fullName>
    </recommendedName>
</protein>
<reference evidence="2 3" key="1">
    <citation type="submission" date="2018-03" db="EMBL/GenBank/DDBJ databases">
        <title>Genomic Encyclopedia of Type Strains, Phase III (KMG-III): the genomes of soil and plant-associated and newly described type strains.</title>
        <authorList>
            <person name="Whitman W."/>
        </authorList>
    </citation>
    <scope>NUCLEOTIDE SEQUENCE [LARGE SCALE GENOMIC DNA]</scope>
    <source>
        <strain evidence="2 3">CGMCC 4.7097</strain>
    </source>
</reference>
<dbReference type="InterPro" id="IPR046259">
    <property type="entry name" value="DUF6292"/>
</dbReference>
<dbReference type="RefSeq" id="WP_106618577.1">
    <property type="nucleotide sequence ID" value="NZ_PYAX01000011.1"/>
</dbReference>
<dbReference type="EMBL" id="PYAX01000011">
    <property type="protein sequence ID" value="PSL52749.1"/>
    <property type="molecule type" value="Genomic_DNA"/>
</dbReference>
<dbReference type="Proteomes" id="UP000241118">
    <property type="component" value="Unassembled WGS sequence"/>
</dbReference>
<gene>
    <name evidence="2" type="ORF">B0I31_11136</name>
</gene>
<evidence type="ECO:0000313" key="3">
    <source>
        <dbReference type="Proteomes" id="UP000241118"/>
    </source>
</evidence>
<comment type="caution">
    <text evidence="2">The sequence shown here is derived from an EMBL/GenBank/DDBJ whole genome shotgun (WGS) entry which is preliminary data.</text>
</comment>
<sequence>MVGIEAEGPEDRGLRQYLRLIARKLGIDLESCWYECAPDATAYIALDQRVPRHPDNDLALVWDEHTGWCAGIEVGRGADLVPLTYLGPPVLPSPEAVTVFVSDLVAGRRPDHPVPPAMPAEDHLADLLVEYADRAPAKVL</sequence>
<feature type="domain" description="DUF6292" evidence="1">
    <location>
        <begin position="17"/>
        <end position="102"/>
    </location>
</feature>